<proteinExistence type="predicted"/>
<reference evidence="1 2" key="1">
    <citation type="submission" date="2020-02" db="EMBL/GenBank/DDBJ databases">
        <authorList>
            <person name="Ferguson B K."/>
        </authorList>
    </citation>
    <scope>NUCLEOTIDE SEQUENCE [LARGE SCALE GENOMIC DNA]</scope>
</reference>
<sequence>MVTSLKFFKVRRERDAASLKHSTLNILGFSRRWAGPALRSSGSRAECRSTEPPSGEEGTLRLGRLHGCNGRRYIHRLCN</sequence>
<name>A0A6H5GHS3_9HEMI</name>
<dbReference type="AlphaFoldDB" id="A0A6H5GHS3"/>
<evidence type="ECO:0000313" key="1">
    <source>
        <dbReference type="EMBL" id="CAB0002438.1"/>
    </source>
</evidence>
<protein>
    <submittedName>
        <fullName evidence="1">Uncharacterized protein</fullName>
    </submittedName>
</protein>
<accession>A0A6H5GHS3</accession>
<evidence type="ECO:0000313" key="2">
    <source>
        <dbReference type="Proteomes" id="UP000479000"/>
    </source>
</evidence>
<organism evidence="1 2">
    <name type="scientific">Nesidiocoris tenuis</name>
    <dbReference type="NCBI Taxonomy" id="355587"/>
    <lineage>
        <taxon>Eukaryota</taxon>
        <taxon>Metazoa</taxon>
        <taxon>Ecdysozoa</taxon>
        <taxon>Arthropoda</taxon>
        <taxon>Hexapoda</taxon>
        <taxon>Insecta</taxon>
        <taxon>Pterygota</taxon>
        <taxon>Neoptera</taxon>
        <taxon>Paraneoptera</taxon>
        <taxon>Hemiptera</taxon>
        <taxon>Heteroptera</taxon>
        <taxon>Panheteroptera</taxon>
        <taxon>Cimicomorpha</taxon>
        <taxon>Miridae</taxon>
        <taxon>Dicyphina</taxon>
        <taxon>Nesidiocoris</taxon>
    </lineage>
</organism>
<dbReference type="Proteomes" id="UP000479000">
    <property type="component" value="Unassembled WGS sequence"/>
</dbReference>
<gene>
    <name evidence="1" type="ORF">NTEN_LOCUS8225</name>
</gene>
<keyword evidence="2" id="KW-1185">Reference proteome</keyword>
<dbReference type="EMBL" id="CADCXU010012225">
    <property type="protein sequence ID" value="CAB0002438.1"/>
    <property type="molecule type" value="Genomic_DNA"/>
</dbReference>